<gene>
    <name evidence="3" type="ORF">LARV_01468</name>
</gene>
<organism evidence="3">
    <name type="scientific">Longilinea arvoryzae</name>
    <dbReference type="NCBI Taxonomy" id="360412"/>
    <lineage>
        <taxon>Bacteria</taxon>
        <taxon>Bacillati</taxon>
        <taxon>Chloroflexota</taxon>
        <taxon>Anaerolineae</taxon>
        <taxon>Anaerolineales</taxon>
        <taxon>Anaerolineaceae</taxon>
        <taxon>Longilinea</taxon>
    </lineage>
</organism>
<feature type="compositionally biased region" description="Low complexity" evidence="1">
    <location>
        <begin position="39"/>
        <end position="65"/>
    </location>
</feature>
<dbReference type="STRING" id="360412.LARV_01468"/>
<proteinExistence type="predicted"/>
<evidence type="ECO:0000313" key="4">
    <source>
        <dbReference type="Proteomes" id="UP000055060"/>
    </source>
</evidence>
<feature type="region of interest" description="Disordered" evidence="1">
    <location>
        <begin position="25"/>
        <end position="65"/>
    </location>
</feature>
<evidence type="ECO:0008006" key="5">
    <source>
        <dbReference type="Google" id="ProtNLM"/>
    </source>
</evidence>
<dbReference type="Proteomes" id="UP000055060">
    <property type="component" value="Unassembled WGS sequence"/>
</dbReference>
<evidence type="ECO:0000256" key="1">
    <source>
        <dbReference type="SAM" id="MobiDB-lite"/>
    </source>
</evidence>
<name>A0A0S7BIM2_9CHLR</name>
<dbReference type="PROSITE" id="PS51257">
    <property type="entry name" value="PROKAR_LIPOPROTEIN"/>
    <property type="match status" value="1"/>
</dbReference>
<feature type="chain" id="PRO_5006632981" description="SH3 domain-containing protein" evidence="2">
    <location>
        <begin position="22"/>
        <end position="260"/>
    </location>
</feature>
<accession>A0A0S7BIM2</accession>
<evidence type="ECO:0000256" key="2">
    <source>
        <dbReference type="SAM" id="SignalP"/>
    </source>
</evidence>
<keyword evidence="2" id="KW-0732">Signal</keyword>
<feature type="signal peptide" evidence="2">
    <location>
        <begin position="1"/>
        <end position="21"/>
    </location>
</feature>
<sequence>MMRFRSVLLALTLLATLAACSATPPIPTEQPTAAPTELPSPTDTASPAPTGTATLTATATETPTPTATLTPIPTYVVLRGIVNQEHVSCFYGPSKAYLYKYGLLKGNRLDIIGYIADTGYIEVQAIGGDNPCWMNLEWMDVQGDINQVQPVDPLTVKRPWSTRYDALDYVTATRKGDEVTITWAPMVLIAGDDSEQEPYLLETWVCRDGKLTFVPIGAYETTATVVDQAGCSEPSFGRVYGVEKHGYTKYLKIDWPQAGK</sequence>
<protein>
    <recommendedName>
        <fullName evidence="5">SH3 domain-containing protein</fullName>
    </recommendedName>
</protein>
<evidence type="ECO:0000313" key="3">
    <source>
        <dbReference type="EMBL" id="GAP13713.1"/>
    </source>
</evidence>
<keyword evidence="4" id="KW-1185">Reference proteome</keyword>
<dbReference type="EMBL" id="DF967972">
    <property type="protein sequence ID" value="GAP13713.1"/>
    <property type="molecule type" value="Genomic_DNA"/>
</dbReference>
<dbReference type="AlphaFoldDB" id="A0A0S7BIM2"/>
<reference evidence="3" key="1">
    <citation type="submission" date="2015-07" db="EMBL/GenBank/DDBJ databases">
        <title>Draft Genome Sequences of Anaerolinea thermolimosa IMO-1, Bellilinea caldifistulae GOMI-1, Leptolinea tardivitalis YMTK-2, Levilinea saccharolytica KIBI-1,Longilinea arvoryzae KOME-1, Previously Described as Members of the Anaerolineaceae (Chloroflexi).</title>
        <authorList>
            <person name="Sekiguchi Y."/>
            <person name="Ohashi A."/>
            <person name="Matsuura N."/>
            <person name="Tourlousse M.D."/>
        </authorList>
    </citation>
    <scope>NUCLEOTIDE SEQUENCE [LARGE SCALE GENOMIC DNA]</scope>
    <source>
        <strain evidence="3">KOME-1</strain>
    </source>
</reference>